<dbReference type="FunFam" id="2.10.25.10:FF:000015">
    <property type="entry name" value="neurexin-1 isoform X1"/>
    <property type="match status" value="1"/>
</dbReference>
<keyword evidence="7" id="KW-1015">Disulfide bond</keyword>
<gene>
    <name evidence="13" type="ORF">AAFF_G00297800</name>
</gene>
<keyword evidence="3" id="KW-0732">Signal</keyword>
<dbReference type="InterPro" id="IPR001791">
    <property type="entry name" value="Laminin_G"/>
</dbReference>
<dbReference type="Gene3D" id="2.60.120.200">
    <property type="match status" value="2"/>
</dbReference>
<keyword evidence="2" id="KW-0812">Transmembrane</keyword>
<evidence type="ECO:0000256" key="8">
    <source>
        <dbReference type="ARBA" id="ARBA00023207"/>
    </source>
</evidence>
<evidence type="ECO:0000259" key="11">
    <source>
        <dbReference type="PROSITE" id="PS50025"/>
    </source>
</evidence>
<dbReference type="SUPFAM" id="SSF49899">
    <property type="entry name" value="Concanavalin A-like lectins/glucanases"/>
    <property type="match status" value="1"/>
</dbReference>
<dbReference type="PANTHER" id="PTHR15036:SF52">
    <property type="entry name" value="NEUREXIN-2"/>
    <property type="match status" value="1"/>
</dbReference>
<organism evidence="13 14">
    <name type="scientific">Aldrovandia affinis</name>
    <dbReference type="NCBI Taxonomy" id="143900"/>
    <lineage>
        <taxon>Eukaryota</taxon>
        <taxon>Metazoa</taxon>
        <taxon>Chordata</taxon>
        <taxon>Craniata</taxon>
        <taxon>Vertebrata</taxon>
        <taxon>Euteleostomi</taxon>
        <taxon>Actinopterygii</taxon>
        <taxon>Neopterygii</taxon>
        <taxon>Teleostei</taxon>
        <taxon>Notacanthiformes</taxon>
        <taxon>Halosauridae</taxon>
        <taxon>Aldrovandia</taxon>
    </lineage>
</organism>
<dbReference type="AlphaFoldDB" id="A0AAD7W140"/>
<dbReference type="SUPFAM" id="SSF57196">
    <property type="entry name" value="EGF/Laminin"/>
    <property type="match status" value="1"/>
</dbReference>
<dbReference type="CDD" id="cd00110">
    <property type="entry name" value="LamG"/>
    <property type="match status" value="1"/>
</dbReference>
<dbReference type="Pfam" id="PF02210">
    <property type="entry name" value="Laminin_G_2"/>
    <property type="match status" value="1"/>
</dbReference>
<evidence type="ECO:0000313" key="14">
    <source>
        <dbReference type="Proteomes" id="UP001221898"/>
    </source>
</evidence>
<proteinExistence type="predicted"/>
<comment type="caution">
    <text evidence="13">The sequence shown here is derived from an EMBL/GenBank/DDBJ whole genome shotgun (WGS) entry which is preliminary data.</text>
</comment>
<evidence type="ECO:0000256" key="5">
    <source>
        <dbReference type="ARBA" id="ARBA00022989"/>
    </source>
</evidence>
<keyword evidence="5" id="KW-1133">Transmembrane helix</keyword>
<sequence length="279" mass="30375">MCLNRAVAMGLTPDPCSPVVSRPVLRRGRSLQLSVDNVTVEGQMSGAHVRLELHSIETGIMTERRFIPVVPSNFVGHLQGLWFNGVPYLDRCQNGDLAHCELNAARASGASYIHYVFDLGDGPSLMKGNSERQLNDDQWHSVAVSRDAHNLHTLKIDSRTVTQHSSGARSLDLKGELYIGGVERSRYSSLPKLIASRDGFQGCLASVDLNGRLPDLTSNDLLREGLVERGCDGPSTTCVEDSCSNQGVCLQQWEGFSCDCTMTSYGGAHCRILAVVTVQ</sequence>
<dbReference type="GO" id="GO:0016020">
    <property type="term" value="C:membrane"/>
    <property type="evidence" value="ECO:0007669"/>
    <property type="project" value="UniProtKB-SubCell"/>
</dbReference>
<evidence type="ECO:0000256" key="3">
    <source>
        <dbReference type="ARBA" id="ARBA00022729"/>
    </source>
</evidence>
<comment type="subcellular location">
    <subcellularLocation>
        <location evidence="9">Presynaptic cell membrane</location>
        <topology evidence="9">Single-pass type I membrane protein</topology>
    </subcellularLocation>
</comment>
<dbReference type="Gene3D" id="2.10.25.10">
    <property type="entry name" value="Laminin"/>
    <property type="match status" value="1"/>
</dbReference>
<reference evidence="13" key="1">
    <citation type="journal article" date="2023" name="Science">
        <title>Genome structures resolve the early diversification of teleost fishes.</title>
        <authorList>
            <person name="Parey E."/>
            <person name="Louis A."/>
            <person name="Montfort J."/>
            <person name="Bouchez O."/>
            <person name="Roques C."/>
            <person name="Iampietro C."/>
            <person name="Lluch J."/>
            <person name="Castinel A."/>
            <person name="Donnadieu C."/>
            <person name="Desvignes T."/>
            <person name="Floi Bucao C."/>
            <person name="Jouanno E."/>
            <person name="Wen M."/>
            <person name="Mejri S."/>
            <person name="Dirks R."/>
            <person name="Jansen H."/>
            <person name="Henkel C."/>
            <person name="Chen W.J."/>
            <person name="Zahm M."/>
            <person name="Cabau C."/>
            <person name="Klopp C."/>
            <person name="Thompson A.W."/>
            <person name="Robinson-Rechavi M."/>
            <person name="Braasch I."/>
            <person name="Lecointre G."/>
            <person name="Bobe J."/>
            <person name="Postlethwait J.H."/>
            <person name="Berthelot C."/>
            <person name="Roest Crollius H."/>
            <person name="Guiguen Y."/>
        </authorList>
    </citation>
    <scope>NUCLEOTIDE SEQUENCE</scope>
    <source>
        <strain evidence="13">NC1722</strain>
    </source>
</reference>
<keyword evidence="1 10" id="KW-0245">EGF-like domain</keyword>
<keyword evidence="4" id="KW-0654">Proteoglycan</keyword>
<feature type="domain" description="Laminin G" evidence="11">
    <location>
        <begin position="37"/>
        <end position="231"/>
    </location>
</feature>
<evidence type="ECO:0000256" key="2">
    <source>
        <dbReference type="ARBA" id="ARBA00022692"/>
    </source>
</evidence>
<dbReference type="EMBL" id="JAINUG010000420">
    <property type="protein sequence ID" value="KAJ8372002.1"/>
    <property type="molecule type" value="Genomic_DNA"/>
</dbReference>
<dbReference type="PANTHER" id="PTHR15036">
    <property type="entry name" value="PIKACHURIN-LIKE PROTEIN"/>
    <property type="match status" value="1"/>
</dbReference>
<evidence type="ECO:0000256" key="10">
    <source>
        <dbReference type="PROSITE-ProRule" id="PRU00076"/>
    </source>
</evidence>
<dbReference type="SMART" id="SM00282">
    <property type="entry name" value="LamG"/>
    <property type="match status" value="1"/>
</dbReference>
<evidence type="ECO:0000259" key="12">
    <source>
        <dbReference type="PROSITE" id="PS50026"/>
    </source>
</evidence>
<evidence type="ECO:0000256" key="4">
    <source>
        <dbReference type="ARBA" id="ARBA00022974"/>
    </source>
</evidence>
<protein>
    <submittedName>
        <fullName evidence="13">Uncharacterized protein</fullName>
    </submittedName>
</protein>
<dbReference type="InterPro" id="IPR013320">
    <property type="entry name" value="ConA-like_dom_sf"/>
</dbReference>
<keyword evidence="8" id="KW-0357">Heparan sulfate</keyword>
<dbReference type="PROSITE" id="PS50025">
    <property type="entry name" value="LAM_G_DOMAIN"/>
    <property type="match status" value="1"/>
</dbReference>
<evidence type="ECO:0000313" key="13">
    <source>
        <dbReference type="EMBL" id="KAJ8372002.1"/>
    </source>
</evidence>
<keyword evidence="14" id="KW-1185">Reference proteome</keyword>
<keyword evidence="4" id="KW-0325">Glycoprotein</keyword>
<feature type="domain" description="EGF-like" evidence="12">
    <location>
        <begin position="234"/>
        <end position="271"/>
    </location>
</feature>
<name>A0AAD7W140_9TELE</name>
<dbReference type="InterPro" id="IPR000742">
    <property type="entry name" value="EGF"/>
</dbReference>
<evidence type="ECO:0000256" key="7">
    <source>
        <dbReference type="ARBA" id="ARBA00023157"/>
    </source>
</evidence>
<evidence type="ECO:0000256" key="1">
    <source>
        <dbReference type="ARBA" id="ARBA00022536"/>
    </source>
</evidence>
<dbReference type="Proteomes" id="UP001221898">
    <property type="component" value="Unassembled WGS sequence"/>
</dbReference>
<dbReference type="InterPro" id="IPR050372">
    <property type="entry name" value="Neurexin-related_CASP"/>
</dbReference>
<keyword evidence="6" id="KW-0472">Membrane</keyword>
<evidence type="ECO:0000256" key="9">
    <source>
        <dbReference type="ARBA" id="ARBA00035005"/>
    </source>
</evidence>
<accession>A0AAD7W140</accession>
<comment type="caution">
    <text evidence="10">Lacks conserved residue(s) required for the propagation of feature annotation.</text>
</comment>
<dbReference type="PROSITE" id="PS50026">
    <property type="entry name" value="EGF_3"/>
    <property type="match status" value="1"/>
</dbReference>
<evidence type="ECO:0000256" key="6">
    <source>
        <dbReference type="ARBA" id="ARBA00023136"/>
    </source>
</evidence>